<sequence>MAYLQPSTWRTLGLSVAVSYAGLGIFDILLPHQAANHFFGLPPSDPVTRLMPLLGARGLSIAAALFAFARQGKNAEMGVVILAGTILCLWDAVAIWQAQGPQLGGTIAAGSVVWTAIGVGLLWS</sequence>
<evidence type="ECO:0000256" key="1">
    <source>
        <dbReference type="SAM" id="Phobius"/>
    </source>
</evidence>
<comment type="caution">
    <text evidence="2">The sequence shown here is derived from an EMBL/GenBank/DDBJ whole genome shotgun (WGS) entry which is preliminary data.</text>
</comment>
<dbReference type="EMBL" id="JAATWM020000016">
    <property type="protein sequence ID" value="KAF9876915.1"/>
    <property type="molecule type" value="Genomic_DNA"/>
</dbReference>
<dbReference type="Pfam" id="PF14087">
    <property type="entry name" value="DUF4267"/>
    <property type="match status" value="1"/>
</dbReference>
<organism evidence="2 3">
    <name type="scientific">Colletotrichum karsti</name>
    <dbReference type="NCBI Taxonomy" id="1095194"/>
    <lineage>
        <taxon>Eukaryota</taxon>
        <taxon>Fungi</taxon>
        <taxon>Dikarya</taxon>
        <taxon>Ascomycota</taxon>
        <taxon>Pezizomycotina</taxon>
        <taxon>Sordariomycetes</taxon>
        <taxon>Hypocreomycetidae</taxon>
        <taxon>Glomerellales</taxon>
        <taxon>Glomerellaceae</taxon>
        <taxon>Colletotrichum</taxon>
        <taxon>Colletotrichum boninense species complex</taxon>
    </lineage>
</organism>
<dbReference type="InterPro" id="IPR025363">
    <property type="entry name" value="DUF4267"/>
</dbReference>
<dbReference type="OrthoDB" id="4157173at2759"/>
<keyword evidence="3" id="KW-1185">Reference proteome</keyword>
<evidence type="ECO:0000313" key="2">
    <source>
        <dbReference type="EMBL" id="KAF9876915.1"/>
    </source>
</evidence>
<gene>
    <name evidence="2" type="ORF">CkaCkLH20_05761</name>
</gene>
<dbReference type="Proteomes" id="UP000781932">
    <property type="component" value="Unassembled WGS sequence"/>
</dbReference>
<proteinExistence type="predicted"/>
<dbReference type="GeneID" id="62161553"/>
<evidence type="ECO:0000313" key="3">
    <source>
        <dbReference type="Proteomes" id="UP000781932"/>
    </source>
</evidence>
<reference evidence="2" key="2">
    <citation type="submission" date="2020-11" db="EMBL/GenBank/DDBJ databases">
        <title>Whole genome sequencing of Colletotrichum sp.</title>
        <authorList>
            <person name="Li H."/>
        </authorList>
    </citation>
    <scope>NUCLEOTIDE SEQUENCE</scope>
    <source>
        <strain evidence="2">CkLH20</strain>
    </source>
</reference>
<feature type="transmembrane region" description="Helical" evidence="1">
    <location>
        <begin position="50"/>
        <end position="69"/>
    </location>
</feature>
<keyword evidence="1" id="KW-0472">Membrane</keyword>
<feature type="transmembrane region" description="Helical" evidence="1">
    <location>
        <begin position="12"/>
        <end position="30"/>
    </location>
</feature>
<protein>
    <submittedName>
        <fullName evidence="2">Uncharacterized protein</fullName>
    </submittedName>
</protein>
<name>A0A9P6LL76_9PEZI</name>
<keyword evidence="1" id="KW-1133">Transmembrane helix</keyword>
<accession>A0A9P6LL76</accession>
<keyword evidence="1" id="KW-0812">Transmembrane</keyword>
<feature type="transmembrane region" description="Helical" evidence="1">
    <location>
        <begin position="103"/>
        <end position="123"/>
    </location>
</feature>
<feature type="transmembrane region" description="Helical" evidence="1">
    <location>
        <begin position="78"/>
        <end position="97"/>
    </location>
</feature>
<reference evidence="2" key="1">
    <citation type="submission" date="2020-03" db="EMBL/GenBank/DDBJ databases">
        <authorList>
            <person name="He L."/>
        </authorList>
    </citation>
    <scope>NUCLEOTIDE SEQUENCE</scope>
    <source>
        <strain evidence="2">CkLH20</strain>
    </source>
</reference>
<dbReference type="RefSeq" id="XP_038746376.1">
    <property type="nucleotide sequence ID" value="XM_038888479.1"/>
</dbReference>
<dbReference type="AlphaFoldDB" id="A0A9P6LL76"/>